<dbReference type="GO" id="GO:0016757">
    <property type="term" value="F:glycosyltransferase activity"/>
    <property type="evidence" value="ECO:0007669"/>
    <property type="project" value="InterPro"/>
</dbReference>
<protein>
    <submittedName>
        <fullName evidence="3">Glycosyltransferase</fullName>
    </submittedName>
</protein>
<evidence type="ECO:0000259" key="2">
    <source>
        <dbReference type="Pfam" id="PF13439"/>
    </source>
</evidence>
<dbReference type="PANTHER" id="PTHR12526">
    <property type="entry name" value="GLYCOSYLTRANSFERASE"/>
    <property type="match status" value="1"/>
</dbReference>
<name>H9XTP7_PROST</name>
<dbReference type="RefSeq" id="WP_318560100.1">
    <property type="nucleotide sequence ID" value="NZ_BRVJ01000037.1"/>
</dbReference>
<dbReference type="CDD" id="cd03801">
    <property type="entry name" value="GT4_PimA-like"/>
    <property type="match status" value="1"/>
</dbReference>
<dbReference type="Pfam" id="PF13439">
    <property type="entry name" value="Glyco_transf_4"/>
    <property type="match status" value="1"/>
</dbReference>
<reference evidence="3" key="1">
    <citation type="journal article" date="2012" name="Microbiology">
        <title>Localization and molecular characterization of putative O antigen gene clusters of Providencia species.</title>
        <authorList>
            <person name="Ovchinnikova O.G."/>
            <person name="Liu B."/>
            <person name="Guo D."/>
            <person name="Kocharova N.A."/>
            <person name="Shashkov A.S."/>
            <person name="Chen M."/>
            <person name="Feng L."/>
            <person name="Rozalski A."/>
            <person name="Knirel Y.A."/>
            <person name="Wang L."/>
        </authorList>
    </citation>
    <scope>NUCLEOTIDE SEQUENCE</scope>
</reference>
<evidence type="ECO:0000259" key="1">
    <source>
        <dbReference type="Pfam" id="PF00534"/>
    </source>
</evidence>
<feature type="domain" description="Glycosyl transferase family 1" evidence="1">
    <location>
        <begin position="176"/>
        <end position="322"/>
    </location>
</feature>
<keyword evidence="3" id="KW-0808">Transferase</keyword>
<dbReference type="Pfam" id="PF00534">
    <property type="entry name" value="Glycos_transf_1"/>
    <property type="match status" value="1"/>
</dbReference>
<dbReference type="AlphaFoldDB" id="H9XTP7"/>
<proteinExistence type="predicted"/>
<evidence type="ECO:0000313" key="3">
    <source>
        <dbReference type="EMBL" id="AFH02793.1"/>
    </source>
</evidence>
<feature type="domain" description="Glycosyltransferase subfamily 4-like N-terminal" evidence="2">
    <location>
        <begin position="21"/>
        <end position="161"/>
    </location>
</feature>
<dbReference type="EMBL" id="JN097784">
    <property type="protein sequence ID" value="AFH02793.1"/>
    <property type="molecule type" value="Genomic_DNA"/>
</dbReference>
<organism evidence="3">
    <name type="scientific">Providencia stuartii</name>
    <dbReference type="NCBI Taxonomy" id="588"/>
    <lineage>
        <taxon>Bacteria</taxon>
        <taxon>Pseudomonadati</taxon>
        <taxon>Pseudomonadota</taxon>
        <taxon>Gammaproteobacteria</taxon>
        <taxon>Enterobacterales</taxon>
        <taxon>Morganellaceae</taxon>
        <taxon>Providencia</taxon>
    </lineage>
</organism>
<gene>
    <name evidence="3" type="primary">wdcZ</name>
</gene>
<dbReference type="SUPFAM" id="SSF53756">
    <property type="entry name" value="UDP-Glycosyltransferase/glycogen phosphorylase"/>
    <property type="match status" value="1"/>
</dbReference>
<sequence length="354" mass="41025">MKIGIITPSLEKQAPIMIAAAIANNLANQNHDVTIFYFSGKQEVSLNKNINIVRIKFLEPIEFNNFDIIHSHLFRPDLYVFLHTFLRKRKCKFITTLHNYVYPELTNYYNPIISFFFGRIWNLSWLKFNCLVTLTEHSKKYYEKISYNKRIETIHNGIDIKEDGNIIEDDVLNIHKTLKSKTPLIIGTYCNLIKRKNISLLIDYVHNNNAGLIVFGDGPEKENLLKKVNELDLSERVYFLGYRENAYRYNKLFDIYAIPSIDEGFGLALIEAALLKKKIVCSDIPVFKEIFNDKCVSFFNPNSVKSLSEAINTILNKSGCEDLAFDIAKNKFSEKIMTDNYISLYNRILKGKNA</sequence>
<accession>H9XTP7</accession>
<dbReference type="InterPro" id="IPR028098">
    <property type="entry name" value="Glyco_trans_4-like_N"/>
</dbReference>
<dbReference type="GO" id="GO:1901135">
    <property type="term" value="P:carbohydrate derivative metabolic process"/>
    <property type="evidence" value="ECO:0007669"/>
    <property type="project" value="UniProtKB-ARBA"/>
</dbReference>
<dbReference type="InterPro" id="IPR001296">
    <property type="entry name" value="Glyco_trans_1"/>
</dbReference>
<dbReference type="Gene3D" id="3.40.50.2000">
    <property type="entry name" value="Glycogen Phosphorylase B"/>
    <property type="match status" value="2"/>
</dbReference>